<dbReference type="AlphaFoldDB" id="A0A1B8U7H3"/>
<dbReference type="OrthoDB" id="98874at2"/>
<evidence type="ECO:0000259" key="3">
    <source>
        <dbReference type="Pfam" id="PF12969"/>
    </source>
</evidence>
<dbReference type="Gene3D" id="2.60.40.3140">
    <property type="match status" value="1"/>
</dbReference>
<proteinExistence type="predicted"/>
<gene>
    <name evidence="4" type="ORF">LPB301_00570</name>
</gene>
<dbReference type="Proteomes" id="UP000092612">
    <property type="component" value="Unassembled WGS sequence"/>
</dbReference>
<keyword evidence="1" id="KW-0732">Signal</keyword>
<dbReference type="Pfam" id="PF12969">
    <property type="entry name" value="DUF3857"/>
    <property type="match status" value="1"/>
</dbReference>
<accession>A0A1B8U7H3</accession>
<evidence type="ECO:0000256" key="1">
    <source>
        <dbReference type="SAM" id="SignalP"/>
    </source>
</evidence>
<feature type="domain" description="Transglutaminase-like" evidence="2">
    <location>
        <begin position="324"/>
        <end position="430"/>
    </location>
</feature>
<organism evidence="4 5">
    <name type="scientific">Polaribacter reichenbachii</name>
    <dbReference type="NCBI Taxonomy" id="996801"/>
    <lineage>
        <taxon>Bacteria</taxon>
        <taxon>Pseudomonadati</taxon>
        <taxon>Bacteroidota</taxon>
        <taxon>Flavobacteriia</taxon>
        <taxon>Flavobacteriales</taxon>
        <taxon>Flavobacteriaceae</taxon>
    </lineage>
</organism>
<feature type="domain" description="DUF3857" evidence="3">
    <location>
        <begin position="67"/>
        <end position="223"/>
    </location>
</feature>
<feature type="signal peptide" evidence="1">
    <location>
        <begin position="1"/>
        <end position="19"/>
    </location>
</feature>
<evidence type="ECO:0000259" key="2">
    <source>
        <dbReference type="Pfam" id="PF01841"/>
    </source>
</evidence>
<feature type="chain" id="PRO_5008616099" evidence="1">
    <location>
        <begin position="20"/>
        <end position="676"/>
    </location>
</feature>
<dbReference type="InterPro" id="IPR024618">
    <property type="entry name" value="DUF3857"/>
</dbReference>
<dbReference type="Gene3D" id="3.10.620.30">
    <property type="match status" value="1"/>
</dbReference>
<dbReference type="STRING" id="996801.BW723_08930"/>
<dbReference type="InterPro" id="IPR002931">
    <property type="entry name" value="Transglutaminase-like"/>
</dbReference>
<dbReference type="Pfam" id="PF01841">
    <property type="entry name" value="Transglut_core"/>
    <property type="match status" value="1"/>
</dbReference>
<name>A0A1B8U7H3_9FLAO</name>
<dbReference type="EMBL" id="LSFL01000001">
    <property type="protein sequence ID" value="OBY67824.1"/>
    <property type="molecule type" value="Genomic_DNA"/>
</dbReference>
<dbReference type="RefSeq" id="WP_068355770.1">
    <property type="nucleotide sequence ID" value="NZ_CP019337.1"/>
</dbReference>
<evidence type="ECO:0000313" key="5">
    <source>
        <dbReference type="Proteomes" id="UP000092612"/>
    </source>
</evidence>
<protein>
    <submittedName>
        <fullName evidence="4">Uncharacterized protein</fullName>
    </submittedName>
</protein>
<comment type="caution">
    <text evidence="4">The sequence shown here is derived from an EMBL/GenBank/DDBJ whole genome shotgun (WGS) entry which is preliminary data.</text>
</comment>
<evidence type="ECO:0000313" key="4">
    <source>
        <dbReference type="EMBL" id="OBY67824.1"/>
    </source>
</evidence>
<keyword evidence="5" id="KW-1185">Reference proteome</keyword>
<dbReference type="Gene3D" id="2.60.120.1130">
    <property type="match status" value="1"/>
</dbReference>
<sequence>MKKSILLVLVVFLQLSTVAQDYKFGKVSKAELEEEFYPLDSTADAAYLYRNQFTHYEYDPSNDRFNVVKEVHNRIKIYSEEGFEKATDMFYYYSPKSGENEKFSYLRAYTFNLENGKVTKDKLSKKSIFNERRNERWAVRKITLPNIKVGSVLDIEYKISSPYYGKIDDLEFQFDIPVKKLEYNIEIPEFYKFNQLAKGYLSIRPKVSQKSNSFSYTTKYRNVGGLNTSAGTTFDNTKINYLSNILEFSETDIPALKDDEPYVSYINNYRGGLKFELKEIDFFKLGGTSKSFSTDWKSVSKAIFKSESFGEELEKTNYYKNDVQQLLANTATDFDKIAAVFQFVKTKIKWNGSYGKYTQKGVKKAYKENTGNVAEINLMLTSMLRFAGLDANPVLVSSRNNGIPLFPTLDGFNYVVSAVTFSDGNYVLLDATELYSLPNILPVRALNWNGRMVRNDGSSSWVKLSSGKPASKENIMMLKITDDLMVEGMIRTKFENINALNFRADYNHIKEESLRTKYEEENNIEIDDFNLKNKQDLNKPVLRTVKFISEDLIEEIGNKIYIEPSLFLTTRTNPFKLEERKFPVDFNTARKVLNRVSMDIPEGYVVEKIPEPMAMVLPDNLGTFKYKVTQIGNKLKTFSVLEFKKPIIPAQYYVSLKDFYGKLVQKQTEKIVLVKQ</sequence>
<dbReference type="KEGG" id="prn:BW723_08930"/>
<reference evidence="5" key="1">
    <citation type="submission" date="2016-02" db="EMBL/GenBank/DDBJ databases">
        <title>Paenibacillus sp. LPB0068, isolated from Crassostrea gigas.</title>
        <authorList>
            <person name="Shin S.-K."/>
            <person name="Yi H."/>
        </authorList>
    </citation>
    <scope>NUCLEOTIDE SEQUENCE [LARGE SCALE GENOMIC DNA]</scope>
    <source>
        <strain evidence="5">KCTC 23969</strain>
    </source>
</reference>